<organism evidence="1 2">
    <name type="scientific">Lipomyces kononenkoae</name>
    <name type="common">Yeast</name>
    <dbReference type="NCBI Taxonomy" id="34357"/>
    <lineage>
        <taxon>Eukaryota</taxon>
        <taxon>Fungi</taxon>
        <taxon>Dikarya</taxon>
        <taxon>Ascomycota</taxon>
        <taxon>Saccharomycotina</taxon>
        <taxon>Lipomycetes</taxon>
        <taxon>Lipomycetales</taxon>
        <taxon>Lipomycetaceae</taxon>
        <taxon>Lipomyces</taxon>
    </lineage>
</organism>
<name>A0ACC3TA40_LIPKO</name>
<dbReference type="Proteomes" id="UP001433508">
    <property type="component" value="Unassembled WGS sequence"/>
</dbReference>
<protein>
    <submittedName>
        <fullName evidence="1">Pyridoxal phosphate-dependent transferase</fullName>
    </submittedName>
</protein>
<proteinExistence type="predicted"/>
<comment type="caution">
    <text evidence="1">The sequence shown here is derived from an EMBL/GenBank/DDBJ whole genome shotgun (WGS) entry which is preliminary data.</text>
</comment>
<gene>
    <name evidence="1" type="ORF">V1525DRAFT_393856</name>
</gene>
<evidence type="ECO:0000313" key="2">
    <source>
        <dbReference type="Proteomes" id="UP001433508"/>
    </source>
</evidence>
<dbReference type="EMBL" id="MU971337">
    <property type="protein sequence ID" value="KAK9240773.1"/>
    <property type="molecule type" value="Genomic_DNA"/>
</dbReference>
<accession>A0ACC3TA40</accession>
<keyword evidence="1" id="KW-0808">Transferase</keyword>
<keyword evidence="2" id="KW-1185">Reference proteome</keyword>
<evidence type="ECO:0000313" key="1">
    <source>
        <dbReference type="EMBL" id="KAK9240773.1"/>
    </source>
</evidence>
<sequence>MLACSPLLSTCLRKSSPTAARPLLLLNPVLAKSRIRPSQPMSSSASTITATAAAAAAPKASSVKLPKPSPKIAGQAKDVWTIVNEAAADAQASLPFPVLNLGQGFFSYNPPDFAIKAAQEALNDVSCNQYSHTKGRPSLRKALAAAYEPSFGRKINWETEIVVTSGANEGMFSAFTAFLSDGDEVIVFEPFFDQYISNIQLPGGKVVYVPLVPPPDNDVRTVSSSEWKVDFEDLKSKISPRTKMIVVNSPHNPVGKVFSREELEKIGQIAVENNIIVLSDEVYDRLYYKPFTRIATLSPELQRLTLTVGSAGKTFSATGWRVGWLIGDAELIKYVSAAHTRICFAVNSPLQEGSAVALQEAIKPENTFFADHVDSYKHKYKIFNRIWDELGLTYTDPEGGYFVLVNFSKVKIPDDYVFPDDVTVGRAKDFRMAYWLIKEIGVVTIPPTEFYLPEHAHLAEKYLRFAVCKTDDYLEQAVERLRLLKPYIQH</sequence>
<reference evidence="2" key="1">
    <citation type="journal article" date="2024" name="Front. Bioeng. Biotechnol.">
        <title>Genome-scale model development and genomic sequencing of the oleaginous clade Lipomyces.</title>
        <authorList>
            <person name="Czajka J.J."/>
            <person name="Han Y."/>
            <person name="Kim J."/>
            <person name="Mondo S.J."/>
            <person name="Hofstad B.A."/>
            <person name="Robles A."/>
            <person name="Haridas S."/>
            <person name="Riley R."/>
            <person name="LaButti K."/>
            <person name="Pangilinan J."/>
            <person name="Andreopoulos W."/>
            <person name="Lipzen A."/>
            <person name="Yan J."/>
            <person name="Wang M."/>
            <person name="Ng V."/>
            <person name="Grigoriev I.V."/>
            <person name="Spatafora J.W."/>
            <person name="Magnuson J.K."/>
            <person name="Baker S.E."/>
            <person name="Pomraning K.R."/>
        </authorList>
    </citation>
    <scope>NUCLEOTIDE SEQUENCE [LARGE SCALE GENOMIC DNA]</scope>
    <source>
        <strain evidence="2">CBS 7786</strain>
    </source>
</reference>